<evidence type="ECO:0000313" key="4">
    <source>
        <dbReference type="Proteomes" id="UP000050514"/>
    </source>
</evidence>
<keyword evidence="1" id="KW-0472">Membrane</keyword>
<accession>A0A0P6WWN1</accession>
<feature type="transmembrane region" description="Helical" evidence="1">
    <location>
        <begin position="12"/>
        <end position="32"/>
    </location>
</feature>
<evidence type="ECO:0000313" key="3">
    <source>
        <dbReference type="EMBL" id="KPL70779.1"/>
    </source>
</evidence>
<proteinExistence type="predicted"/>
<dbReference type="Gene3D" id="3.40.50.300">
    <property type="entry name" value="P-loop containing nucleotide triphosphate hydrolases"/>
    <property type="match status" value="1"/>
</dbReference>
<dbReference type="AlphaFoldDB" id="A0A0P6WWN1"/>
<dbReference type="GO" id="GO:0016491">
    <property type="term" value="F:oxidoreductase activity"/>
    <property type="evidence" value="ECO:0007669"/>
    <property type="project" value="TreeGrafter"/>
</dbReference>
<dbReference type="InterPro" id="IPR011989">
    <property type="entry name" value="ARM-like"/>
</dbReference>
<evidence type="ECO:0000259" key="2">
    <source>
        <dbReference type="PROSITE" id="PS50837"/>
    </source>
</evidence>
<keyword evidence="1" id="KW-0812">Transmembrane</keyword>
<dbReference type="Gene3D" id="1.25.10.10">
    <property type="entry name" value="Leucine-rich Repeat Variant"/>
    <property type="match status" value="2"/>
</dbReference>
<keyword evidence="4" id="KW-1185">Reference proteome</keyword>
<organism evidence="3 4">
    <name type="scientific">Bellilinea caldifistulae</name>
    <dbReference type="NCBI Taxonomy" id="360411"/>
    <lineage>
        <taxon>Bacteria</taxon>
        <taxon>Bacillati</taxon>
        <taxon>Chloroflexota</taxon>
        <taxon>Anaerolineae</taxon>
        <taxon>Anaerolineales</taxon>
        <taxon>Anaerolineaceae</taxon>
        <taxon>Bellilinea</taxon>
    </lineage>
</organism>
<dbReference type="PANTHER" id="PTHR12697:SF5">
    <property type="entry name" value="DEOXYHYPUSINE HYDROXYLASE"/>
    <property type="match status" value="1"/>
</dbReference>
<dbReference type="InterPro" id="IPR007111">
    <property type="entry name" value="NACHT_NTPase"/>
</dbReference>
<gene>
    <name evidence="3" type="ORF">AC812_16680</name>
</gene>
<feature type="domain" description="NACHT" evidence="2">
    <location>
        <begin position="141"/>
        <end position="269"/>
    </location>
</feature>
<dbReference type="STRING" id="360411.AC812_16680"/>
<comment type="caution">
    <text evidence="3">The sequence shown here is derived from an EMBL/GenBank/DDBJ whole genome shotgun (WGS) entry which is preliminary data.</text>
</comment>
<reference evidence="3 4" key="1">
    <citation type="submission" date="2015-07" db="EMBL/GenBank/DDBJ databases">
        <title>Draft genome of Bellilinea caldifistulae DSM 17877.</title>
        <authorList>
            <person name="Hemp J."/>
            <person name="Ward L.M."/>
            <person name="Pace L.A."/>
            <person name="Fischer W.W."/>
        </authorList>
    </citation>
    <scope>NUCLEOTIDE SEQUENCE [LARGE SCALE GENOMIC DNA]</scope>
    <source>
        <strain evidence="3 4">GOMI-1</strain>
    </source>
</reference>
<keyword evidence="1" id="KW-1133">Transmembrane helix</keyword>
<dbReference type="Proteomes" id="UP000050514">
    <property type="component" value="Unassembled WGS sequence"/>
</dbReference>
<dbReference type="OrthoDB" id="143718at2"/>
<dbReference type="InterPro" id="IPR016024">
    <property type="entry name" value="ARM-type_fold"/>
</dbReference>
<dbReference type="SUPFAM" id="SSF48371">
    <property type="entry name" value="ARM repeat"/>
    <property type="match status" value="1"/>
</dbReference>
<name>A0A0P6WWN1_9CHLR</name>
<dbReference type="Pfam" id="PF13646">
    <property type="entry name" value="HEAT_2"/>
    <property type="match status" value="1"/>
</dbReference>
<dbReference type="InterPro" id="IPR027417">
    <property type="entry name" value="P-loop_NTPase"/>
</dbReference>
<protein>
    <recommendedName>
        <fullName evidence="2">NACHT domain-containing protein</fullName>
    </recommendedName>
</protein>
<dbReference type="Pfam" id="PF05729">
    <property type="entry name" value="NACHT"/>
    <property type="match status" value="1"/>
</dbReference>
<dbReference type="SUPFAM" id="SSF52540">
    <property type="entry name" value="P-loop containing nucleoside triphosphate hydrolases"/>
    <property type="match status" value="1"/>
</dbReference>
<dbReference type="PANTHER" id="PTHR12697">
    <property type="entry name" value="PBS LYASE HEAT-LIKE PROTEIN"/>
    <property type="match status" value="1"/>
</dbReference>
<sequence>MFGLDNFALDRLSFWLGFIGGTLFWLLLNRLWKGLPFIRQTVQQIIEANRRKTMSGVESALRQDALRRAQRNHLSASLFSLDEIVVEPHLLAPPPQADPQTTLSVERYAFHVMPYLPEFPEFATRLGWPRLTIFEALQGGTHLALLGEAGSGKSTALAFITSLIARQDQKAAHWGEYFPVYLHILDLEFQTSNQKDLLDPIIKSLSASAPVTSLPQIPGFIRSVFKNGKVICVFDGLDELNKEQFLNVQSYLSELISQYPSIRIITAVNHQYLDGLGRLSFEPFVLAGWTKDELTNFINRWGVLWNNLIGIAASQQQKLEILDNLLVTNWLGYDPLYCTPLEWTLKVWGAFAGDLQGAEEFTTLSAHLSRVTHYRVPLAAMSVLANAMIRDQSPTIEYSDAEKALSEFRLDKDEEARLIEEEKTTNPSSLQKEMGAKSVTSGNRILSILLEAGILAEHQGDRLRFFSPVWTGYLAATQPPSHPIVPPMRLYSSLDDAYYHYLTILQPDNWLDAYLQRDESPFYTNLINGLRWIKDTPSNHPARSLVLRKCISFLQNEMMPYSLRARVLAGCVSSNDTALTLLFKQFLASASSTMRTLAALGCGALQDTKTIPNLISLLNDEHPETRMAACFALACFDNPDAEKAILNCIHFAEESLRLAAAETLTMNVRKGHARLKELTESEDLLVRRSAVFGFSLIQEEWVVDLLEKMAVEDSQWVVRNAAGQALENRQKANPFIPPRQKEPADTAWLIAFAAKRGVGISKGDTAIPLLLDVLASGTDEEKIAALWFLRHHRQNSVISQLYPLLYSPQIELRDTANYALWFMSICDN</sequence>
<evidence type="ECO:0000256" key="1">
    <source>
        <dbReference type="SAM" id="Phobius"/>
    </source>
</evidence>
<dbReference type="EMBL" id="LGHJ01000029">
    <property type="protein sequence ID" value="KPL70779.1"/>
    <property type="molecule type" value="Genomic_DNA"/>
</dbReference>
<dbReference type="PROSITE" id="PS50837">
    <property type="entry name" value="NACHT"/>
    <property type="match status" value="1"/>
</dbReference>
<dbReference type="RefSeq" id="WP_061916854.1">
    <property type="nucleotide sequence ID" value="NZ_DF967971.1"/>
</dbReference>